<dbReference type="GO" id="GO:0055038">
    <property type="term" value="C:recycling endosome membrane"/>
    <property type="evidence" value="ECO:0007669"/>
    <property type="project" value="UniProtKB-SubCell"/>
</dbReference>
<dbReference type="GO" id="GO:0032465">
    <property type="term" value="P:regulation of cytokinesis"/>
    <property type="evidence" value="ECO:0007669"/>
    <property type="project" value="TreeGrafter"/>
</dbReference>
<dbReference type="PROSITE" id="PS51511">
    <property type="entry name" value="FIP_RBD"/>
    <property type="match status" value="1"/>
</dbReference>
<protein>
    <submittedName>
        <fullName evidence="11">Rab11 family-interacting 4 isoform X2</fullName>
    </submittedName>
</protein>
<dbReference type="EMBL" id="REGN01005836">
    <property type="protein sequence ID" value="RNA11834.1"/>
    <property type="molecule type" value="Genomic_DNA"/>
</dbReference>
<keyword evidence="7" id="KW-0472">Membrane</keyword>
<dbReference type="GO" id="GO:0032456">
    <property type="term" value="P:endocytic recycling"/>
    <property type="evidence" value="ECO:0007669"/>
    <property type="project" value="TreeGrafter"/>
</dbReference>
<dbReference type="InterPro" id="IPR011992">
    <property type="entry name" value="EF-hand-dom_pair"/>
</dbReference>
<dbReference type="InterPro" id="IPR037245">
    <property type="entry name" value="FIP-RBD_C_sf"/>
</dbReference>
<evidence type="ECO:0000256" key="7">
    <source>
        <dbReference type="ARBA" id="ARBA00023136"/>
    </source>
</evidence>
<reference evidence="11 12" key="1">
    <citation type="journal article" date="2018" name="Sci. Rep.">
        <title>Genomic signatures of local adaptation to the degree of environmental predictability in rotifers.</title>
        <authorList>
            <person name="Franch-Gras L."/>
            <person name="Hahn C."/>
            <person name="Garcia-Roger E.M."/>
            <person name="Carmona M.J."/>
            <person name="Serra M."/>
            <person name="Gomez A."/>
        </authorList>
    </citation>
    <scope>NUCLEOTIDE SEQUENCE [LARGE SCALE GENOMIC DNA]</scope>
    <source>
        <strain evidence="11">HYR1</strain>
    </source>
</reference>
<dbReference type="GO" id="GO:0030139">
    <property type="term" value="C:endocytic vesicle"/>
    <property type="evidence" value="ECO:0007669"/>
    <property type="project" value="TreeGrafter"/>
</dbReference>
<feature type="domain" description="EF-hand" evidence="9">
    <location>
        <begin position="16"/>
        <end position="51"/>
    </location>
</feature>
<dbReference type="InterPro" id="IPR019018">
    <property type="entry name" value="Rab-bd_FIP-RBD"/>
</dbReference>
<keyword evidence="5" id="KW-0967">Endosome</keyword>
<dbReference type="SUPFAM" id="SSF144270">
    <property type="entry name" value="Eferin C-derminal domain-like"/>
    <property type="match status" value="1"/>
</dbReference>
<dbReference type="PROSITE" id="PS50222">
    <property type="entry name" value="EF_HAND_2"/>
    <property type="match status" value="1"/>
</dbReference>
<dbReference type="OrthoDB" id="418358at2759"/>
<evidence type="ECO:0000256" key="1">
    <source>
        <dbReference type="ARBA" id="ARBA00004214"/>
    </source>
</evidence>
<keyword evidence="6 8" id="KW-0175">Coiled coil</keyword>
<evidence type="ECO:0000256" key="3">
    <source>
        <dbReference type="ARBA" id="ARBA00004654"/>
    </source>
</evidence>
<evidence type="ECO:0000313" key="11">
    <source>
        <dbReference type="EMBL" id="RNA11834.1"/>
    </source>
</evidence>
<evidence type="ECO:0000256" key="5">
    <source>
        <dbReference type="ARBA" id="ARBA00022753"/>
    </source>
</evidence>
<evidence type="ECO:0000256" key="4">
    <source>
        <dbReference type="ARBA" id="ARBA00022448"/>
    </source>
</evidence>
<dbReference type="SUPFAM" id="SSF47473">
    <property type="entry name" value="EF-hand"/>
    <property type="match status" value="1"/>
</dbReference>
<sequence>MNFVETEIKASDDAESNENKFQNLFKLYDPNGTGNIKTDDFIKKTQDLIKDLNLEQIDLNGLVNDLDPFGLGILSYNQLKDAIGKFTGINESNEMAKEDDLMDDFSDIQGTNLEKDSSLVSSPFSNNTYAEYDFGFESSLNMPKNDLDNDFFSLDMTNNQDGNNIPTSISNSNFYEQSLSKKKMLRERSFQSLPHRQQIPDIIDDNPRLSIAITDDAIENYEKHLKTSEDKVKELTQQVNNLSSENKELCNQIDKIKSDYELIEIKYTDFEKVIESNHVLEQTIYQLKAENTKLKEELRNTNSSWNDERDIFSKKTENFEQQLNAYRIENQTISEELKELLDKNEKFEEDFQKLTDCYRKILNENQRLESEKEFIADEMSNQLNDYCQKIDSLEQNLEIAKAENENLKSTLTSAIINEAIQPVQTLQDERLSSHNINVESVNTKINHLFDDEPNISSTYGVTSGSSLAAEMENSSIDNLLAKLNEEKQANLRLREYMDNIMLKLWTENPELFLSCVGVKNK</sequence>
<evidence type="ECO:0000259" key="10">
    <source>
        <dbReference type="PROSITE" id="PS51511"/>
    </source>
</evidence>
<dbReference type="Pfam" id="PF09457">
    <property type="entry name" value="RBD-FIP"/>
    <property type="match status" value="1"/>
</dbReference>
<accession>A0A3M7QL68</accession>
<evidence type="ECO:0000313" key="12">
    <source>
        <dbReference type="Proteomes" id="UP000276133"/>
    </source>
</evidence>
<organism evidence="11 12">
    <name type="scientific">Brachionus plicatilis</name>
    <name type="common">Marine rotifer</name>
    <name type="synonym">Brachionus muelleri</name>
    <dbReference type="NCBI Taxonomy" id="10195"/>
    <lineage>
        <taxon>Eukaryota</taxon>
        <taxon>Metazoa</taxon>
        <taxon>Spiralia</taxon>
        <taxon>Gnathifera</taxon>
        <taxon>Rotifera</taxon>
        <taxon>Eurotatoria</taxon>
        <taxon>Monogononta</taxon>
        <taxon>Pseudotrocha</taxon>
        <taxon>Ploima</taxon>
        <taxon>Brachionidae</taxon>
        <taxon>Brachionus</taxon>
    </lineage>
</organism>
<dbReference type="GO" id="GO:0030496">
    <property type="term" value="C:midbody"/>
    <property type="evidence" value="ECO:0007669"/>
    <property type="project" value="UniProtKB-SubCell"/>
</dbReference>
<keyword evidence="4" id="KW-0813">Transport</keyword>
<evidence type="ECO:0000259" key="9">
    <source>
        <dbReference type="PROSITE" id="PS50222"/>
    </source>
</evidence>
<keyword evidence="12" id="KW-1185">Reference proteome</keyword>
<dbReference type="GO" id="GO:0032154">
    <property type="term" value="C:cleavage furrow"/>
    <property type="evidence" value="ECO:0007669"/>
    <property type="project" value="UniProtKB-SubCell"/>
</dbReference>
<dbReference type="GO" id="GO:0005509">
    <property type="term" value="F:calcium ion binding"/>
    <property type="evidence" value="ECO:0007669"/>
    <property type="project" value="InterPro"/>
</dbReference>
<dbReference type="Gene3D" id="1.20.5.2440">
    <property type="match status" value="1"/>
</dbReference>
<evidence type="ECO:0000256" key="2">
    <source>
        <dbReference type="ARBA" id="ARBA00004626"/>
    </source>
</evidence>
<dbReference type="InterPro" id="IPR051977">
    <property type="entry name" value="Rab11-interacting_regulator"/>
</dbReference>
<evidence type="ECO:0000256" key="8">
    <source>
        <dbReference type="SAM" id="Coils"/>
    </source>
</evidence>
<feature type="domain" description="FIP-RBD" evidence="10">
    <location>
        <begin position="453"/>
        <end position="515"/>
    </location>
</feature>
<evidence type="ECO:0000256" key="6">
    <source>
        <dbReference type="ARBA" id="ARBA00023054"/>
    </source>
</evidence>
<dbReference type="AlphaFoldDB" id="A0A3M7QL68"/>
<proteinExistence type="predicted"/>
<dbReference type="STRING" id="10195.A0A3M7QL68"/>
<dbReference type="PANTHER" id="PTHR15726:SF7">
    <property type="entry name" value="NUCLEAR FALLOUT, ISOFORM J"/>
    <property type="match status" value="1"/>
</dbReference>
<dbReference type="Gene3D" id="1.10.238.10">
    <property type="entry name" value="EF-hand"/>
    <property type="match status" value="1"/>
</dbReference>
<gene>
    <name evidence="11" type="ORF">BpHYR1_013209</name>
</gene>
<name>A0A3M7QL68_BRAPC</name>
<dbReference type="PANTHER" id="PTHR15726">
    <property type="entry name" value="RAB11-FAMILY INTERACTING PROTEIN"/>
    <property type="match status" value="1"/>
</dbReference>
<comment type="caution">
    <text evidence="11">The sequence shown here is derived from an EMBL/GenBank/DDBJ whole genome shotgun (WGS) entry which is preliminary data.</text>
</comment>
<dbReference type="InterPro" id="IPR002048">
    <property type="entry name" value="EF_hand_dom"/>
</dbReference>
<dbReference type="Proteomes" id="UP000276133">
    <property type="component" value="Unassembled WGS sequence"/>
</dbReference>
<feature type="coiled-coil region" evidence="8">
    <location>
        <begin position="218"/>
        <end position="417"/>
    </location>
</feature>
<comment type="subcellular location">
    <subcellularLocation>
        <location evidence="2">Cleavage furrow</location>
    </subcellularLocation>
    <subcellularLocation>
        <location evidence="1">Midbody</location>
    </subcellularLocation>
    <subcellularLocation>
        <location evidence="3">Recycling endosome membrane</location>
        <topology evidence="3">Peripheral membrane protein</topology>
    </subcellularLocation>
</comment>